<dbReference type="EMBL" id="BARS01047482">
    <property type="protein sequence ID" value="GAG40243.1"/>
    <property type="molecule type" value="Genomic_DNA"/>
</dbReference>
<keyword evidence="1" id="KW-0812">Transmembrane</keyword>
<feature type="transmembrane region" description="Helical" evidence="1">
    <location>
        <begin position="71"/>
        <end position="92"/>
    </location>
</feature>
<accession>X0XUE2</accession>
<feature type="transmembrane region" description="Helical" evidence="1">
    <location>
        <begin position="162"/>
        <end position="184"/>
    </location>
</feature>
<keyword evidence="1" id="KW-1133">Transmembrane helix</keyword>
<protein>
    <submittedName>
        <fullName evidence="2">Uncharacterized protein</fullName>
    </submittedName>
</protein>
<sequence length="244" mass="26585">AVNEVGTAARMAETQMGGLAVLAKNLGDKLGVLAIVAGEGGFAGALAIVLKILRAVTAAMIYLIDNAIGNWIVGFAGATTTVYALAAAMLYLRNIFLSLMLGVRLKVIKEMITAFGVWQMTMIAFNKEMYASMLMMTKWQQIVFTVKGQVKKLFTAIAAHPFLAWAAGITLVITGVATLIHYLAQADQRLEEERLEISKNVKKLKDFRKELDTNKFSIDALDGTLKRIVRSFPALHEAFKKAGT</sequence>
<reference evidence="2" key="1">
    <citation type="journal article" date="2014" name="Front. Microbiol.">
        <title>High frequency of phylogenetically diverse reductive dehalogenase-homologous genes in deep subseafloor sedimentary metagenomes.</title>
        <authorList>
            <person name="Kawai M."/>
            <person name="Futagami T."/>
            <person name="Toyoda A."/>
            <person name="Takaki Y."/>
            <person name="Nishi S."/>
            <person name="Hori S."/>
            <person name="Arai W."/>
            <person name="Tsubouchi T."/>
            <person name="Morono Y."/>
            <person name="Uchiyama I."/>
            <person name="Ito T."/>
            <person name="Fujiyama A."/>
            <person name="Inagaki F."/>
            <person name="Takami H."/>
        </authorList>
    </citation>
    <scope>NUCLEOTIDE SEQUENCE</scope>
    <source>
        <strain evidence="2">Expedition CK06-06</strain>
    </source>
</reference>
<feature type="transmembrane region" description="Helical" evidence="1">
    <location>
        <begin position="30"/>
        <end position="50"/>
    </location>
</feature>
<evidence type="ECO:0000256" key="1">
    <source>
        <dbReference type="SAM" id="Phobius"/>
    </source>
</evidence>
<keyword evidence="1" id="KW-0472">Membrane</keyword>
<organism evidence="2">
    <name type="scientific">marine sediment metagenome</name>
    <dbReference type="NCBI Taxonomy" id="412755"/>
    <lineage>
        <taxon>unclassified sequences</taxon>
        <taxon>metagenomes</taxon>
        <taxon>ecological metagenomes</taxon>
    </lineage>
</organism>
<feature type="non-terminal residue" evidence="2">
    <location>
        <position position="1"/>
    </location>
</feature>
<dbReference type="AlphaFoldDB" id="X0XUE2"/>
<proteinExistence type="predicted"/>
<name>X0XUE2_9ZZZZ</name>
<feature type="non-terminal residue" evidence="2">
    <location>
        <position position="244"/>
    </location>
</feature>
<gene>
    <name evidence="2" type="ORF">S01H1_71316</name>
</gene>
<evidence type="ECO:0000313" key="2">
    <source>
        <dbReference type="EMBL" id="GAG40243.1"/>
    </source>
</evidence>
<comment type="caution">
    <text evidence="2">The sequence shown here is derived from an EMBL/GenBank/DDBJ whole genome shotgun (WGS) entry which is preliminary data.</text>
</comment>